<dbReference type="GO" id="GO:0047938">
    <property type="term" value="F:glucose-6-phosphate 1-epimerase activity"/>
    <property type="evidence" value="ECO:0007669"/>
    <property type="project" value="UniProtKB-UniRule"/>
</dbReference>
<proteinExistence type="inferred from homology"/>
<dbReference type="Proteomes" id="UP000189580">
    <property type="component" value="Chromosome d"/>
</dbReference>
<comment type="catalytic activity">
    <reaction evidence="1">
        <text>alpha-D-glucose 6-phosphate = beta-D-glucose 6-phosphate</text>
        <dbReference type="Rhea" id="RHEA:16249"/>
        <dbReference type="ChEBI" id="CHEBI:58225"/>
        <dbReference type="ChEBI" id="CHEBI:58247"/>
        <dbReference type="EC" id="5.1.3.15"/>
    </reaction>
</comment>
<dbReference type="InterPro" id="IPR025532">
    <property type="entry name" value="G6P_1-epimerase"/>
</dbReference>
<dbReference type="Gene3D" id="2.70.98.10">
    <property type="match status" value="1"/>
</dbReference>
<dbReference type="InterPro" id="IPR011013">
    <property type="entry name" value="Gal_mutarotase_sf_dom"/>
</dbReference>
<dbReference type="EMBL" id="CP014502">
    <property type="protein sequence ID" value="ANB13922.1"/>
    <property type="molecule type" value="Genomic_DNA"/>
</dbReference>
<keyword evidence="4 5" id="KW-0413">Isomerase</keyword>
<dbReference type="PIRSF" id="PIRSF016020">
    <property type="entry name" value="PHexose_mutarotase"/>
    <property type="match status" value="1"/>
</dbReference>
<reference evidence="8 9" key="1">
    <citation type="submission" date="2016-02" db="EMBL/GenBank/DDBJ databases">
        <title>Complete genome sequence and transcriptome regulation of the pentose utilising yeast Sugiyamaella lignohabitans.</title>
        <authorList>
            <person name="Bellasio M."/>
            <person name="Peymann A."/>
            <person name="Valli M."/>
            <person name="Sipitzky M."/>
            <person name="Graf A."/>
            <person name="Sauer M."/>
            <person name="Marx H."/>
            <person name="Mattanovich D."/>
        </authorList>
    </citation>
    <scope>NUCLEOTIDE SEQUENCE [LARGE SCALE GENOMIC DNA]</scope>
    <source>
        <strain evidence="8 9">CBS 10342</strain>
    </source>
</reference>
<evidence type="ECO:0000313" key="9">
    <source>
        <dbReference type="Proteomes" id="UP000189580"/>
    </source>
</evidence>
<protein>
    <recommendedName>
        <fullName evidence="3 5">Glucose-6-phosphate 1-epimerase</fullName>
        <ecNumber evidence="3 5">5.1.3.15</ecNumber>
    </recommendedName>
</protein>
<sequence length="292" mass="32268">MASYIKETETEIVLTHPRDSSTSVRILKYGATILSWKVKGQEQLWLSEKAILDGSKAVRGGIPLVFPVFGKSEGHETSQLPQHGFARNSVWEFLGQVESDPLTVQFGLGPENISETARCQWPHDFTLIFTVSLPSEDSLSTSLEVENTDKQPWEFNVLFHTYFRIPDITQTHVEGLTGTQVTDKVSKTNYAGNEAKITIAGEVDRVYSSPSTPDSVAIVSGSKTLFNVQNLQNLKDVVVWNPWTEKANGLADFSPKDGFKNMICVETGSVSKYQTVAPGAKWSASQTLKSHL</sequence>
<dbReference type="AlphaFoldDB" id="A0A167ED28"/>
<dbReference type="EC" id="5.1.3.15" evidence="3 5"/>
<gene>
    <name evidence="8" type="ORF">AWJ20_4873</name>
</gene>
<comment type="function">
    <text evidence="5">Catalyzes the interconversion between the alpha and beta anomers from at least three hexose 6-phosphate sugars (Glc6P, Gal6P, and Man6P).</text>
</comment>
<dbReference type="GO" id="GO:0005975">
    <property type="term" value="P:carbohydrate metabolic process"/>
    <property type="evidence" value="ECO:0007669"/>
    <property type="project" value="InterPro"/>
</dbReference>
<feature type="active site" evidence="6">
    <location>
        <position position="266"/>
    </location>
</feature>
<dbReference type="SUPFAM" id="SSF74650">
    <property type="entry name" value="Galactose mutarotase-like"/>
    <property type="match status" value="1"/>
</dbReference>
<feature type="binding site" evidence="7">
    <location>
        <position position="82"/>
    </location>
    <ligand>
        <name>substrate</name>
    </ligand>
</feature>
<dbReference type="KEGG" id="slb:AWJ20_4873"/>
<evidence type="ECO:0000256" key="1">
    <source>
        <dbReference type="ARBA" id="ARBA00001096"/>
    </source>
</evidence>
<comment type="similarity">
    <text evidence="2 5">Belongs to the glucose-6-phosphate 1-epimerase family.</text>
</comment>
<feature type="active site" evidence="6">
    <location>
        <position position="160"/>
    </location>
</feature>
<dbReference type="InterPro" id="IPR008183">
    <property type="entry name" value="Aldose_1/G6P_1-epimerase"/>
</dbReference>
<evidence type="ECO:0000256" key="7">
    <source>
        <dbReference type="PIRSR" id="PIRSR016020-2"/>
    </source>
</evidence>
<feature type="binding site" evidence="7">
    <location>
        <position position="59"/>
    </location>
    <ligand>
        <name>substrate</name>
    </ligand>
</feature>
<dbReference type="GO" id="GO:0005737">
    <property type="term" value="C:cytoplasm"/>
    <property type="evidence" value="ECO:0007669"/>
    <property type="project" value="TreeGrafter"/>
</dbReference>
<dbReference type="PANTHER" id="PTHR11122:SF13">
    <property type="entry name" value="GLUCOSE-6-PHOSPHATE 1-EPIMERASE"/>
    <property type="match status" value="1"/>
</dbReference>
<evidence type="ECO:0000313" key="8">
    <source>
        <dbReference type="EMBL" id="ANB13922.1"/>
    </source>
</evidence>
<name>A0A167ED28_9ASCO</name>
<keyword evidence="9" id="KW-1185">Reference proteome</keyword>
<dbReference type="GO" id="GO:0030246">
    <property type="term" value="F:carbohydrate binding"/>
    <property type="evidence" value="ECO:0007669"/>
    <property type="project" value="UniProtKB-UniRule"/>
</dbReference>
<evidence type="ECO:0000256" key="5">
    <source>
        <dbReference type="PIRNR" id="PIRNR016020"/>
    </source>
</evidence>
<evidence type="ECO:0000256" key="4">
    <source>
        <dbReference type="ARBA" id="ARBA00023235"/>
    </source>
</evidence>
<accession>A0A167ED28</accession>
<dbReference type="CDD" id="cd09020">
    <property type="entry name" value="D-hex-6-P-epi_like"/>
    <property type="match status" value="1"/>
</dbReference>
<dbReference type="RefSeq" id="XP_018736399.1">
    <property type="nucleotide sequence ID" value="XM_018881974.1"/>
</dbReference>
<dbReference type="PANTHER" id="PTHR11122">
    <property type="entry name" value="APOSPORY-ASSOCIATED PROTEIN C-RELATED"/>
    <property type="match status" value="1"/>
</dbReference>
<evidence type="ECO:0000256" key="3">
    <source>
        <dbReference type="ARBA" id="ARBA00012083"/>
    </source>
</evidence>
<feature type="binding site" evidence="7">
    <location>
        <position position="87"/>
    </location>
    <ligand>
        <name>substrate</name>
    </ligand>
</feature>
<evidence type="ECO:0000256" key="2">
    <source>
        <dbReference type="ARBA" id="ARBA00005866"/>
    </source>
</evidence>
<organism evidence="8 9">
    <name type="scientific">Sugiyamaella lignohabitans</name>
    <dbReference type="NCBI Taxonomy" id="796027"/>
    <lineage>
        <taxon>Eukaryota</taxon>
        <taxon>Fungi</taxon>
        <taxon>Dikarya</taxon>
        <taxon>Ascomycota</taxon>
        <taxon>Saccharomycotina</taxon>
        <taxon>Dipodascomycetes</taxon>
        <taxon>Dipodascales</taxon>
        <taxon>Trichomonascaceae</taxon>
        <taxon>Sugiyamaella</taxon>
    </lineage>
</organism>
<dbReference type="GeneID" id="30037052"/>
<dbReference type="InterPro" id="IPR014718">
    <property type="entry name" value="GH-type_carb-bd"/>
</dbReference>
<dbReference type="Pfam" id="PF01263">
    <property type="entry name" value="Aldose_epim"/>
    <property type="match status" value="1"/>
</dbReference>
<evidence type="ECO:0000256" key="6">
    <source>
        <dbReference type="PIRSR" id="PIRSR016020-1"/>
    </source>
</evidence>
<dbReference type="OrthoDB" id="1659429at2759"/>